<evidence type="ECO:0000256" key="9">
    <source>
        <dbReference type="ARBA" id="ARBA00049260"/>
    </source>
</evidence>
<evidence type="ECO:0000256" key="3">
    <source>
        <dbReference type="ARBA" id="ARBA00012068"/>
    </source>
</evidence>
<dbReference type="InterPro" id="IPR003099">
    <property type="entry name" value="Prephen_DH"/>
</dbReference>
<evidence type="ECO:0000259" key="11">
    <source>
        <dbReference type="PROSITE" id="PS51176"/>
    </source>
</evidence>
<keyword evidence="6" id="KW-0560">Oxidoreductase</keyword>
<dbReference type="EC" id="1.3.1.12" evidence="3"/>
<evidence type="ECO:0000256" key="10">
    <source>
        <dbReference type="SAM" id="Coils"/>
    </source>
</evidence>
<dbReference type="InterPro" id="IPR046825">
    <property type="entry name" value="PDH_C"/>
</dbReference>
<dbReference type="InterPro" id="IPR008927">
    <property type="entry name" value="6-PGluconate_DH-like_C_sf"/>
</dbReference>
<evidence type="ECO:0000313" key="13">
    <source>
        <dbReference type="Proteomes" id="UP000321337"/>
    </source>
</evidence>
<name>A0A512L814_9PROT</name>
<dbReference type="InterPro" id="IPR036291">
    <property type="entry name" value="NAD(P)-bd_dom_sf"/>
</dbReference>
<dbReference type="InterPro" id="IPR050812">
    <property type="entry name" value="Preph/Arog_dehydrog"/>
</dbReference>
<dbReference type="PROSITE" id="PS51176">
    <property type="entry name" value="PDH_ADH"/>
    <property type="match status" value="1"/>
</dbReference>
<dbReference type="FunFam" id="1.10.3660.10:FF:000003">
    <property type="entry name" value="Prephenate dehydrogenase"/>
    <property type="match status" value="1"/>
</dbReference>
<dbReference type="Gene3D" id="3.40.50.720">
    <property type="entry name" value="NAD(P)-binding Rossmann-like Domain"/>
    <property type="match status" value="1"/>
</dbReference>
<reference evidence="12 13" key="1">
    <citation type="submission" date="2019-07" db="EMBL/GenBank/DDBJ databases">
        <title>Whole genome shotgun sequence of Thiobacillus plumbophilus NBRC 107929.</title>
        <authorList>
            <person name="Hosoyama A."/>
            <person name="Uohara A."/>
            <person name="Ohji S."/>
            <person name="Ichikawa N."/>
        </authorList>
    </citation>
    <scope>NUCLEOTIDE SEQUENCE [LARGE SCALE GENOMIC DNA]</scope>
    <source>
        <strain evidence="12 13">NBRC 107929</strain>
    </source>
</reference>
<gene>
    <name evidence="12" type="ORF">TPL01_17560</name>
</gene>
<dbReference type="GO" id="GO:0070403">
    <property type="term" value="F:NAD+ binding"/>
    <property type="evidence" value="ECO:0007669"/>
    <property type="project" value="InterPro"/>
</dbReference>
<feature type="domain" description="Prephenate/arogenate dehydrogenase" evidence="11">
    <location>
        <begin position="6"/>
        <end position="289"/>
    </location>
</feature>
<dbReference type="SUPFAM" id="SSF48179">
    <property type="entry name" value="6-phosphogluconate dehydrogenase C-terminal domain-like"/>
    <property type="match status" value="1"/>
</dbReference>
<dbReference type="Proteomes" id="UP000321337">
    <property type="component" value="Unassembled WGS sequence"/>
</dbReference>
<organism evidence="12 13">
    <name type="scientific">Sulfuriferula plumbiphila</name>
    <dbReference type="NCBI Taxonomy" id="171865"/>
    <lineage>
        <taxon>Bacteria</taxon>
        <taxon>Pseudomonadati</taxon>
        <taxon>Pseudomonadota</taxon>
        <taxon>Betaproteobacteria</taxon>
        <taxon>Nitrosomonadales</taxon>
        <taxon>Sulfuricellaceae</taxon>
        <taxon>Sulfuriferula</taxon>
    </lineage>
</organism>
<dbReference type="InterPro" id="IPR046826">
    <property type="entry name" value="PDH_N"/>
</dbReference>
<feature type="coiled-coil region" evidence="10">
    <location>
        <begin position="243"/>
        <end position="270"/>
    </location>
</feature>
<keyword evidence="4" id="KW-0827">Tyrosine biosynthesis</keyword>
<dbReference type="SUPFAM" id="SSF51735">
    <property type="entry name" value="NAD(P)-binding Rossmann-fold domains"/>
    <property type="match status" value="1"/>
</dbReference>
<keyword evidence="13" id="KW-1185">Reference proteome</keyword>
<comment type="catalytic activity">
    <reaction evidence="9">
        <text>prephenate + NAD(+) = 3-(4-hydroxyphenyl)pyruvate + CO2 + NADH</text>
        <dbReference type="Rhea" id="RHEA:13869"/>
        <dbReference type="ChEBI" id="CHEBI:16526"/>
        <dbReference type="ChEBI" id="CHEBI:29934"/>
        <dbReference type="ChEBI" id="CHEBI:36242"/>
        <dbReference type="ChEBI" id="CHEBI:57540"/>
        <dbReference type="ChEBI" id="CHEBI:57945"/>
        <dbReference type="EC" id="1.3.1.12"/>
    </reaction>
</comment>
<dbReference type="RefSeq" id="WP_147072846.1">
    <property type="nucleotide sequence ID" value="NZ_AP021884.1"/>
</dbReference>
<keyword evidence="8" id="KW-0057">Aromatic amino acid biosynthesis</keyword>
<dbReference type="GO" id="GO:0004665">
    <property type="term" value="F:prephenate dehydrogenase (NADP+) activity"/>
    <property type="evidence" value="ECO:0007669"/>
    <property type="project" value="InterPro"/>
</dbReference>
<dbReference type="Pfam" id="PF02153">
    <property type="entry name" value="PDH_N"/>
    <property type="match status" value="1"/>
</dbReference>
<dbReference type="AlphaFoldDB" id="A0A512L814"/>
<sequence length="289" mass="30361">MTTHINKLAIFGVGLIGGSVALALKQAAAVGEVVGVGRSRANLEAALKLGIIDRIAASPATAVQGADVVLLAVPVGQMAVLMQAIAPHLGEETLITDAGSTKQDVAALMQQHLAAHLPNCVPGHPIAGAETCGAGAARADLYQDRNVVLTPLPQSDQAAMEKVRALWQACGAKVSEMPSIEHDAIFATVSHLPHLLAYTLVDMIARRDNADTLFSFAASGFRDFTRIAASSPEMWRDIALANREALLSEIAQYQASLEQMRAALAAEDATALEAAFRRAQTARVRWSGG</sequence>
<evidence type="ECO:0000256" key="2">
    <source>
        <dbReference type="ARBA" id="ARBA00007964"/>
    </source>
</evidence>
<dbReference type="OrthoDB" id="9809920at2"/>
<protein>
    <recommendedName>
        <fullName evidence="3">prephenate dehydrogenase</fullName>
        <ecNumber evidence="3">1.3.1.12</ecNumber>
    </recommendedName>
</protein>
<dbReference type="EMBL" id="BKAD01000015">
    <property type="protein sequence ID" value="GEP30618.1"/>
    <property type="molecule type" value="Genomic_DNA"/>
</dbReference>
<comment type="similarity">
    <text evidence="2">Belongs to the prephenate/arogenate dehydrogenase family.</text>
</comment>
<keyword evidence="5" id="KW-0028">Amino-acid biosynthesis</keyword>
<proteinExistence type="inferred from homology"/>
<keyword evidence="10" id="KW-0175">Coiled coil</keyword>
<evidence type="ECO:0000256" key="8">
    <source>
        <dbReference type="ARBA" id="ARBA00023141"/>
    </source>
</evidence>
<accession>A0A512L814</accession>
<dbReference type="Pfam" id="PF20463">
    <property type="entry name" value="PDH_C"/>
    <property type="match status" value="1"/>
</dbReference>
<dbReference type="FunFam" id="3.40.50.720:FF:000208">
    <property type="entry name" value="Prephenate dehydrogenase"/>
    <property type="match status" value="1"/>
</dbReference>
<keyword evidence="7" id="KW-0520">NAD</keyword>
<evidence type="ECO:0000256" key="1">
    <source>
        <dbReference type="ARBA" id="ARBA00005067"/>
    </source>
</evidence>
<dbReference type="PANTHER" id="PTHR21363">
    <property type="entry name" value="PREPHENATE DEHYDROGENASE"/>
    <property type="match status" value="1"/>
</dbReference>
<dbReference type="Gene3D" id="1.10.3660.10">
    <property type="entry name" value="6-phosphogluconate dehydrogenase C-terminal like domain"/>
    <property type="match status" value="1"/>
</dbReference>
<evidence type="ECO:0000256" key="7">
    <source>
        <dbReference type="ARBA" id="ARBA00023027"/>
    </source>
</evidence>
<dbReference type="GO" id="GO:0006571">
    <property type="term" value="P:tyrosine biosynthetic process"/>
    <property type="evidence" value="ECO:0007669"/>
    <property type="project" value="UniProtKB-KW"/>
</dbReference>
<evidence type="ECO:0000256" key="4">
    <source>
        <dbReference type="ARBA" id="ARBA00022498"/>
    </source>
</evidence>
<evidence type="ECO:0000313" key="12">
    <source>
        <dbReference type="EMBL" id="GEP30618.1"/>
    </source>
</evidence>
<comment type="pathway">
    <text evidence="1">Amino-acid biosynthesis; L-tyrosine biosynthesis; (4-hydroxyphenyl)pyruvate from prephenate (NAD(+) route): step 1/1.</text>
</comment>
<evidence type="ECO:0000256" key="5">
    <source>
        <dbReference type="ARBA" id="ARBA00022605"/>
    </source>
</evidence>
<evidence type="ECO:0000256" key="6">
    <source>
        <dbReference type="ARBA" id="ARBA00023002"/>
    </source>
</evidence>
<comment type="caution">
    <text evidence="12">The sequence shown here is derived from an EMBL/GenBank/DDBJ whole genome shotgun (WGS) entry which is preliminary data.</text>
</comment>
<dbReference type="GO" id="GO:0008977">
    <property type="term" value="F:prephenate dehydrogenase (NAD+) activity"/>
    <property type="evidence" value="ECO:0007669"/>
    <property type="project" value="UniProtKB-EC"/>
</dbReference>
<dbReference type="PANTHER" id="PTHR21363:SF0">
    <property type="entry name" value="PREPHENATE DEHYDROGENASE [NADP(+)]"/>
    <property type="match status" value="1"/>
</dbReference>